<evidence type="ECO:0000256" key="4">
    <source>
        <dbReference type="ARBA" id="ARBA00022597"/>
    </source>
</evidence>
<dbReference type="InterPro" id="IPR004720">
    <property type="entry name" value="PTS_IIB_sorbose-sp"/>
</dbReference>
<dbReference type="Pfam" id="PF03830">
    <property type="entry name" value="PTSIIB_sorb"/>
    <property type="match status" value="1"/>
</dbReference>
<feature type="domain" description="PTS EIIB type-4" evidence="8">
    <location>
        <begin position="14"/>
        <end position="176"/>
    </location>
</feature>
<evidence type="ECO:0000313" key="9">
    <source>
        <dbReference type="EMBL" id="MBK1961597.1"/>
    </source>
</evidence>
<keyword evidence="2" id="KW-0813">Transport</keyword>
<name>A0ABS1G412_LISIV</name>
<dbReference type="NCBIfam" id="TIGR00854">
    <property type="entry name" value="pts-sorbose"/>
    <property type="match status" value="1"/>
</dbReference>
<dbReference type="Gene3D" id="3.40.35.10">
    <property type="entry name" value="Phosphotransferase system, sorbose subfamily IIB component"/>
    <property type="match status" value="1"/>
</dbReference>
<evidence type="ECO:0000256" key="6">
    <source>
        <dbReference type="ARBA" id="ARBA00022683"/>
    </source>
</evidence>
<keyword evidence="5" id="KW-0808">Transferase</keyword>
<proteinExistence type="predicted"/>
<dbReference type="InterPro" id="IPR036667">
    <property type="entry name" value="PTS_IIB_sorbose-sp_sf"/>
</dbReference>
<organism evidence="9 10">
    <name type="scientific">Listeria ivanovii subsp. londoniensis</name>
    <dbReference type="NCBI Taxonomy" id="202752"/>
    <lineage>
        <taxon>Bacteria</taxon>
        <taxon>Bacillati</taxon>
        <taxon>Bacillota</taxon>
        <taxon>Bacilli</taxon>
        <taxon>Bacillales</taxon>
        <taxon>Listeriaceae</taxon>
        <taxon>Listeria</taxon>
    </lineage>
</organism>
<dbReference type="EMBL" id="JAENOF010000005">
    <property type="protein sequence ID" value="MBK1961597.1"/>
    <property type="molecule type" value="Genomic_DNA"/>
</dbReference>
<keyword evidence="7" id="KW-0418">Kinase</keyword>
<evidence type="ECO:0000313" key="10">
    <source>
        <dbReference type="Proteomes" id="UP000633035"/>
    </source>
</evidence>
<keyword evidence="6" id="KW-0598">Phosphotransferase system</keyword>
<keyword evidence="4" id="KW-0762">Sugar transport</keyword>
<accession>A0ABS1G412</accession>
<evidence type="ECO:0000256" key="5">
    <source>
        <dbReference type="ARBA" id="ARBA00022679"/>
    </source>
</evidence>
<evidence type="ECO:0000256" key="3">
    <source>
        <dbReference type="ARBA" id="ARBA00022490"/>
    </source>
</evidence>
<dbReference type="SUPFAM" id="SSF52728">
    <property type="entry name" value="PTS IIb component"/>
    <property type="match status" value="1"/>
</dbReference>
<evidence type="ECO:0000259" key="8">
    <source>
        <dbReference type="PROSITE" id="PS51101"/>
    </source>
</evidence>
<evidence type="ECO:0000256" key="2">
    <source>
        <dbReference type="ARBA" id="ARBA00022448"/>
    </source>
</evidence>
<evidence type="ECO:0000256" key="1">
    <source>
        <dbReference type="ARBA" id="ARBA00004496"/>
    </source>
</evidence>
<protein>
    <submittedName>
        <fullName evidence="9">PTS mannose transporter subunit IIAB</fullName>
    </submittedName>
</protein>
<dbReference type="PROSITE" id="PS51101">
    <property type="entry name" value="PTS_EIIB_TYPE_4"/>
    <property type="match status" value="1"/>
</dbReference>
<gene>
    <name evidence="9" type="primary">manX</name>
    <name evidence="9" type="ORF">JI642_05715</name>
</gene>
<comment type="caution">
    <text evidence="9">The sequence shown here is derived from an EMBL/GenBank/DDBJ whole genome shotgun (WGS) entry which is preliminary data.</text>
</comment>
<dbReference type="Proteomes" id="UP000633035">
    <property type="component" value="Unassembled WGS sequence"/>
</dbReference>
<dbReference type="CDD" id="cd00001">
    <property type="entry name" value="PTS_IIB_man"/>
    <property type="match status" value="1"/>
</dbReference>
<reference evidence="9 10" key="1">
    <citation type="submission" date="2021-01" db="EMBL/GenBank/DDBJ databases">
        <title>Listeria ivanovii strains from Norway.</title>
        <authorList>
            <person name="Fagerlund A."/>
        </authorList>
    </citation>
    <scope>NUCLEOTIDE SEQUENCE [LARGE SCALE GENOMIC DNA]</scope>
    <source>
        <strain evidence="9 10">MF6989</strain>
    </source>
</reference>
<sequence length="176" mass="19582">MITKNGKTSRGGRFIMEIRLARIDDRLIHGQVATVWTKETQVERIIVISDDVAKDEVRKTLLTQVAPPGVKASVVDVQKGIRVYNNPKYATTPVMLLFTNPTDVLTLVEAGVNITTVNIGGMAFREGKHMITNAVSIDEKDEAAFRKLDEKGIELEIRKVASDNKVKLIPLLDKEK</sequence>
<dbReference type="InterPro" id="IPR018455">
    <property type="entry name" value="PTS_IIB_sorbose-sp_subgr"/>
</dbReference>
<evidence type="ECO:0000256" key="7">
    <source>
        <dbReference type="ARBA" id="ARBA00022777"/>
    </source>
</evidence>
<comment type="subcellular location">
    <subcellularLocation>
        <location evidence="1">Cytoplasm</location>
    </subcellularLocation>
</comment>
<keyword evidence="10" id="KW-1185">Reference proteome</keyword>
<keyword evidence="3" id="KW-0963">Cytoplasm</keyword>